<evidence type="ECO:0000313" key="2">
    <source>
        <dbReference type="Proteomes" id="UP000008291"/>
    </source>
</evidence>
<dbReference type="InterPro" id="IPR016776">
    <property type="entry name" value="ApeP-like_dehydratase"/>
</dbReference>
<dbReference type="KEGG" id="tbd:Tbd_2755"/>
<dbReference type="AlphaFoldDB" id="Q3SFA6"/>
<evidence type="ECO:0000313" key="1">
    <source>
        <dbReference type="EMBL" id="AAZ98708.1"/>
    </source>
</evidence>
<dbReference type="HOGENOM" id="CLU_129359_0_0_4"/>
<name>Q3SFA6_THIDA</name>
<dbReference type="Pfam" id="PF22817">
    <property type="entry name" value="ApeP-like"/>
    <property type="match status" value="1"/>
</dbReference>
<dbReference type="STRING" id="292415.Tbd_2755"/>
<accession>Q3SFA6</accession>
<sequence length="155" mass="16243">MSTADDTVLDRGWLLAHIPHQGSMCLLERIDAWDATSIRCSAGSHRAPDNPLRAHGRLGAASGIEYAAQAMAAHGALLAAAEAAPRAGYLASVREVELKVARLDDVAGDLTVQAGRVSGDDNTILYRFSVAGPTGLLVSGRAIVMLDAEKTRSPL</sequence>
<dbReference type="InterPro" id="IPR029069">
    <property type="entry name" value="HotDog_dom_sf"/>
</dbReference>
<protein>
    <recommendedName>
        <fullName evidence="3">3-hydroxylacyl-ACP dehydratase</fullName>
    </recommendedName>
</protein>
<dbReference type="EMBL" id="CP000116">
    <property type="protein sequence ID" value="AAZ98708.1"/>
    <property type="molecule type" value="Genomic_DNA"/>
</dbReference>
<keyword evidence="2" id="KW-1185">Reference proteome</keyword>
<dbReference type="eggNOG" id="COG4706">
    <property type="taxonomic scope" value="Bacteria"/>
</dbReference>
<dbReference type="Gene3D" id="3.10.129.10">
    <property type="entry name" value="Hotdog Thioesterase"/>
    <property type="match status" value="1"/>
</dbReference>
<reference evidence="1 2" key="1">
    <citation type="journal article" date="2006" name="J. Bacteriol.">
        <title>The genome sequence of the obligately chemolithoautotrophic, facultatively anaerobic bacterium Thiobacillus denitrificans.</title>
        <authorList>
            <person name="Beller H.R."/>
            <person name="Chain P.S."/>
            <person name="Letain T.E."/>
            <person name="Chakicherla A."/>
            <person name="Larimer F.W."/>
            <person name="Richardson P.M."/>
            <person name="Coleman M.A."/>
            <person name="Wood A.P."/>
            <person name="Kelly D.P."/>
        </authorList>
    </citation>
    <scope>NUCLEOTIDE SEQUENCE [LARGE SCALE GENOMIC DNA]</scope>
    <source>
        <strain evidence="1 2">ATCC 25259</strain>
    </source>
</reference>
<evidence type="ECO:0008006" key="3">
    <source>
        <dbReference type="Google" id="ProtNLM"/>
    </source>
</evidence>
<dbReference type="Proteomes" id="UP000008291">
    <property type="component" value="Chromosome"/>
</dbReference>
<dbReference type="OrthoDB" id="9800188at2"/>
<dbReference type="SUPFAM" id="SSF54637">
    <property type="entry name" value="Thioesterase/thiol ester dehydrase-isomerase"/>
    <property type="match status" value="1"/>
</dbReference>
<gene>
    <name evidence="1" type="ordered locus">Tbd_2755</name>
</gene>
<proteinExistence type="predicted"/>
<dbReference type="RefSeq" id="WP_011313267.1">
    <property type="nucleotide sequence ID" value="NC_007404.1"/>
</dbReference>
<organism evidence="1 2">
    <name type="scientific">Thiobacillus denitrificans (strain ATCC 25259 / T1)</name>
    <dbReference type="NCBI Taxonomy" id="292415"/>
    <lineage>
        <taxon>Bacteria</taxon>
        <taxon>Pseudomonadati</taxon>
        <taxon>Pseudomonadota</taxon>
        <taxon>Betaproteobacteria</taxon>
        <taxon>Nitrosomonadales</taxon>
        <taxon>Thiobacillaceae</taxon>
        <taxon>Thiobacillus</taxon>
    </lineage>
</organism>